<keyword evidence="9" id="KW-1133">Transmembrane helix</keyword>
<dbReference type="InterPro" id="IPR001254">
    <property type="entry name" value="Trypsin_dom"/>
</dbReference>
<dbReference type="InterPro" id="IPR043504">
    <property type="entry name" value="Peptidase_S1_PA_chymotrypsin"/>
</dbReference>
<dbReference type="Gene3D" id="4.10.400.10">
    <property type="entry name" value="Low-density Lipoprotein Receptor"/>
    <property type="match status" value="2"/>
</dbReference>
<dbReference type="PROSITE" id="PS00134">
    <property type="entry name" value="TRYPSIN_HIS"/>
    <property type="match status" value="1"/>
</dbReference>
<dbReference type="SUPFAM" id="SSF49899">
    <property type="entry name" value="Concanavalin A-like lectins/glucanases"/>
    <property type="match status" value="1"/>
</dbReference>
<gene>
    <name evidence="29" type="primary">TMPRSS15</name>
</gene>
<keyword evidence="28" id="KW-1185">Reference proteome</keyword>
<dbReference type="SUPFAM" id="SSF56487">
    <property type="entry name" value="SRCR-like"/>
    <property type="match status" value="1"/>
</dbReference>
<dbReference type="GO" id="GO:0009566">
    <property type="term" value="P:fertilization"/>
    <property type="evidence" value="ECO:0007669"/>
    <property type="project" value="UniProtKB-ARBA"/>
</dbReference>
<dbReference type="InterPro" id="IPR001190">
    <property type="entry name" value="SRCR"/>
</dbReference>
<evidence type="ECO:0000256" key="2">
    <source>
        <dbReference type="ARBA" id="ARBA00009931"/>
    </source>
</evidence>
<keyword evidence="6 21" id="KW-0378">Hydrolase</keyword>
<evidence type="ECO:0000256" key="16">
    <source>
        <dbReference type="ARBA" id="ARBA00066609"/>
    </source>
</evidence>
<keyword evidence="10" id="KW-0472">Membrane</keyword>
<evidence type="ECO:0000256" key="1">
    <source>
        <dbReference type="ARBA" id="ARBA00004606"/>
    </source>
</evidence>
<organism evidence="28 29">
    <name type="scientific">Geotrypetes seraphini</name>
    <name type="common">Gaboon caecilian</name>
    <name type="synonym">Caecilia seraphini</name>
    <dbReference type="NCBI Taxonomy" id="260995"/>
    <lineage>
        <taxon>Eukaryota</taxon>
        <taxon>Metazoa</taxon>
        <taxon>Chordata</taxon>
        <taxon>Craniata</taxon>
        <taxon>Vertebrata</taxon>
        <taxon>Euteleostomi</taxon>
        <taxon>Amphibia</taxon>
        <taxon>Gymnophiona</taxon>
        <taxon>Geotrypetes</taxon>
    </lineage>
</organism>
<dbReference type="PANTHER" id="PTHR24252:SF16">
    <property type="entry name" value="TRANSMEMBRANE SERINE PROTEASE 15"/>
    <property type="match status" value="1"/>
</dbReference>
<dbReference type="InterPro" id="IPR000998">
    <property type="entry name" value="MAM_dom"/>
</dbReference>
<dbReference type="SMART" id="SM00200">
    <property type="entry name" value="SEA"/>
    <property type="match status" value="1"/>
</dbReference>
<dbReference type="RefSeq" id="XP_033798796.1">
    <property type="nucleotide sequence ID" value="XM_033942905.1"/>
</dbReference>
<comment type="caution">
    <text evidence="20">Lacks conserved residue(s) required for the propagation of feature annotation.</text>
</comment>
<dbReference type="Pfam" id="PF00057">
    <property type="entry name" value="Ldl_recept_a"/>
    <property type="match status" value="1"/>
</dbReference>
<dbReference type="PROSITE" id="PS50068">
    <property type="entry name" value="LDLRA_2"/>
    <property type="match status" value="2"/>
</dbReference>
<dbReference type="FunFam" id="2.60.120.290:FF:000005">
    <property type="entry name" value="Procollagen C-endopeptidase enhancer 1"/>
    <property type="match status" value="1"/>
</dbReference>
<dbReference type="KEGG" id="gsh:117359688"/>
<dbReference type="InterPro" id="IPR002172">
    <property type="entry name" value="LDrepeatLR_classA_rpt"/>
</dbReference>
<evidence type="ECO:0000256" key="15">
    <source>
        <dbReference type="ARBA" id="ARBA00055017"/>
    </source>
</evidence>
<feature type="domain" description="Peptidase S1" evidence="26">
    <location>
        <begin position="902"/>
        <end position="1136"/>
    </location>
</feature>
<dbReference type="PROSITE" id="PS00135">
    <property type="entry name" value="TRYPSIN_SER"/>
    <property type="match status" value="1"/>
</dbReference>
<evidence type="ECO:0000256" key="19">
    <source>
        <dbReference type="PROSITE-ProRule" id="PRU00124"/>
    </source>
</evidence>
<evidence type="ECO:0000259" key="25">
    <source>
        <dbReference type="PROSITE" id="PS50060"/>
    </source>
</evidence>
<dbReference type="PROSITE" id="PS01209">
    <property type="entry name" value="LDLRA_1"/>
    <property type="match status" value="1"/>
</dbReference>
<dbReference type="FunFam" id="2.40.10.10:FF:000003">
    <property type="entry name" value="Transmembrane serine protease 3"/>
    <property type="match status" value="1"/>
</dbReference>
<accession>A0A6P8RDV4</accession>
<evidence type="ECO:0000256" key="18">
    <source>
        <dbReference type="ARBA" id="ARBA00075374"/>
    </source>
</evidence>
<evidence type="ECO:0000256" key="22">
    <source>
        <dbReference type="SAM" id="MobiDB-lite"/>
    </source>
</evidence>
<evidence type="ECO:0000256" key="4">
    <source>
        <dbReference type="ARBA" id="ARBA00022692"/>
    </source>
</evidence>
<comment type="function">
    <text evidence="15">Mediates gamete interaction by affecting the vitelline coat.</text>
</comment>
<dbReference type="SUPFAM" id="SSF82671">
    <property type="entry name" value="SEA domain"/>
    <property type="match status" value="1"/>
</dbReference>
<feature type="domain" description="SRCR" evidence="27">
    <location>
        <begin position="795"/>
        <end position="905"/>
    </location>
</feature>
<evidence type="ECO:0000313" key="29">
    <source>
        <dbReference type="RefSeq" id="XP_033798796.1"/>
    </source>
</evidence>
<evidence type="ECO:0000259" key="23">
    <source>
        <dbReference type="PROSITE" id="PS01180"/>
    </source>
</evidence>
<evidence type="ECO:0000256" key="11">
    <source>
        <dbReference type="ARBA" id="ARBA00023157"/>
    </source>
</evidence>
<dbReference type="InterPro" id="IPR035914">
    <property type="entry name" value="Sperma_CUB_dom_sf"/>
</dbReference>
<feature type="disulfide bond" evidence="19">
    <location>
        <begin position="767"/>
        <end position="785"/>
    </location>
</feature>
<dbReference type="CDD" id="cd00041">
    <property type="entry name" value="CUB"/>
    <property type="match status" value="2"/>
</dbReference>
<proteinExistence type="inferred from homology"/>
<dbReference type="GO" id="GO:0006508">
    <property type="term" value="P:proteolysis"/>
    <property type="evidence" value="ECO:0007669"/>
    <property type="project" value="UniProtKB-KW"/>
</dbReference>
<keyword evidence="4" id="KW-0812">Transmembrane</keyword>
<dbReference type="CDD" id="cd06263">
    <property type="entry name" value="MAM"/>
    <property type="match status" value="1"/>
</dbReference>
<feature type="disulfide bond" evidence="19">
    <location>
        <begin position="779"/>
        <end position="794"/>
    </location>
</feature>
<dbReference type="InterPro" id="IPR033116">
    <property type="entry name" value="TRYPSIN_SER"/>
</dbReference>
<keyword evidence="3 21" id="KW-0645">Protease</keyword>
<dbReference type="Gene3D" id="3.30.70.960">
    <property type="entry name" value="SEA domain"/>
    <property type="match status" value="1"/>
</dbReference>
<keyword evidence="5" id="KW-0677">Repeat</keyword>
<evidence type="ECO:0000256" key="14">
    <source>
        <dbReference type="ARBA" id="ARBA00050866"/>
    </source>
</evidence>
<name>A0A6P8RDV4_GEOSA</name>
<dbReference type="Gene3D" id="2.60.120.290">
    <property type="entry name" value="Spermadhesin, CUB domain"/>
    <property type="match status" value="2"/>
</dbReference>
<evidence type="ECO:0000256" key="21">
    <source>
        <dbReference type="RuleBase" id="RU363034"/>
    </source>
</evidence>
<dbReference type="InterPro" id="IPR023415">
    <property type="entry name" value="LDLR_class-A_CS"/>
</dbReference>
<evidence type="ECO:0000313" key="28">
    <source>
        <dbReference type="Proteomes" id="UP000515159"/>
    </source>
</evidence>
<dbReference type="AlphaFoldDB" id="A0A6P8RDV4"/>
<feature type="domain" description="SEA" evidence="24">
    <location>
        <begin position="171"/>
        <end position="286"/>
    </location>
</feature>
<evidence type="ECO:0000259" key="26">
    <source>
        <dbReference type="PROSITE" id="PS50240"/>
    </source>
</evidence>
<dbReference type="GO" id="GO:0016020">
    <property type="term" value="C:membrane"/>
    <property type="evidence" value="ECO:0007669"/>
    <property type="project" value="UniProtKB-SubCell"/>
</dbReference>
<dbReference type="Gene3D" id="2.60.120.200">
    <property type="match status" value="1"/>
</dbReference>
<feature type="domain" description="MAM" evidence="25">
    <location>
        <begin position="461"/>
        <end position="619"/>
    </location>
</feature>
<dbReference type="OrthoDB" id="425190at2759"/>
<dbReference type="PROSITE" id="PS50060">
    <property type="entry name" value="MAM_2"/>
    <property type="match status" value="1"/>
</dbReference>
<evidence type="ECO:0000256" key="6">
    <source>
        <dbReference type="ARBA" id="ARBA00022801"/>
    </source>
</evidence>
<dbReference type="Pfam" id="PF00089">
    <property type="entry name" value="Trypsin"/>
    <property type="match status" value="1"/>
</dbReference>
<dbReference type="InterPro" id="IPR036364">
    <property type="entry name" value="SEA_dom_sf"/>
</dbReference>
<dbReference type="SMART" id="SM00020">
    <property type="entry name" value="Tryp_SPc"/>
    <property type="match status" value="1"/>
</dbReference>
<dbReference type="CTD" id="5651"/>
<evidence type="ECO:0000256" key="5">
    <source>
        <dbReference type="ARBA" id="ARBA00022737"/>
    </source>
</evidence>
<comment type="similarity">
    <text evidence="2">Belongs to the DMBT1 family.</text>
</comment>
<feature type="disulfide bond" evidence="19">
    <location>
        <begin position="760"/>
        <end position="772"/>
    </location>
</feature>
<evidence type="ECO:0000256" key="9">
    <source>
        <dbReference type="ARBA" id="ARBA00022989"/>
    </source>
</evidence>
<evidence type="ECO:0000256" key="10">
    <source>
        <dbReference type="ARBA" id="ARBA00023136"/>
    </source>
</evidence>
<evidence type="ECO:0000259" key="24">
    <source>
        <dbReference type="PROSITE" id="PS50024"/>
    </source>
</evidence>
<dbReference type="FunFam" id="2.60.120.200:FF:000128">
    <property type="entry name" value="enteropeptidase isoform X2"/>
    <property type="match status" value="1"/>
</dbReference>
<protein>
    <recommendedName>
        <fullName evidence="17">Ovochymase-2</fullName>
        <ecNumber evidence="16">3.4.21.120</ecNumber>
    </recommendedName>
    <alternativeName>
        <fullName evidence="18">Oviductal protease</fullName>
    </alternativeName>
    <alternativeName>
        <fullName evidence="13">Oviductin</fullName>
    </alternativeName>
</protein>
<dbReference type="CDD" id="cd00112">
    <property type="entry name" value="LDLa"/>
    <property type="match status" value="2"/>
</dbReference>
<keyword evidence="7 21" id="KW-0720">Serine protease</keyword>
<dbReference type="EC" id="3.4.21.120" evidence="16"/>
<dbReference type="PROSITE" id="PS50024">
    <property type="entry name" value="SEA"/>
    <property type="match status" value="1"/>
</dbReference>
<comment type="catalytic activity">
    <reaction evidence="14">
        <text>Preferential cleavage at 371-Gly-Ser-Arg-|-Trp-374 of glycoprotein gp43 in Xenopus laevis coelemic egg envelope to yield gp41.</text>
        <dbReference type="EC" id="3.4.21.120"/>
    </reaction>
</comment>
<dbReference type="FunFam" id="3.10.250.10:FF:000029">
    <property type="entry name" value="Enteropeptidase"/>
    <property type="match status" value="1"/>
</dbReference>
<dbReference type="InterPro" id="IPR013320">
    <property type="entry name" value="ConA-like_dom_sf"/>
</dbReference>
<evidence type="ECO:0000256" key="20">
    <source>
        <dbReference type="PROSITE-ProRule" id="PRU00196"/>
    </source>
</evidence>
<dbReference type="Pfam" id="PF00431">
    <property type="entry name" value="CUB"/>
    <property type="match status" value="2"/>
</dbReference>
<evidence type="ECO:0000256" key="3">
    <source>
        <dbReference type="ARBA" id="ARBA00022670"/>
    </source>
</evidence>
<evidence type="ECO:0000259" key="27">
    <source>
        <dbReference type="PROSITE" id="PS50287"/>
    </source>
</evidence>
<dbReference type="SMART" id="SM00137">
    <property type="entry name" value="MAM"/>
    <property type="match status" value="1"/>
</dbReference>
<dbReference type="InterPro" id="IPR000082">
    <property type="entry name" value="SEA_dom"/>
</dbReference>
<dbReference type="Proteomes" id="UP000515159">
    <property type="component" value="Chromosome 4"/>
</dbReference>
<keyword evidence="8" id="KW-0735">Signal-anchor</keyword>
<dbReference type="SUPFAM" id="SSF57424">
    <property type="entry name" value="LDL receptor-like module"/>
    <property type="match status" value="2"/>
</dbReference>
<dbReference type="InParanoid" id="A0A6P8RDV4"/>
<sequence>MKWEGPAPQDTTELEAPEEESMDIAFEMPGAEPEQMDLSSKANMGDLHLQMPVAWHCQSRSASSYAKQLFHHLPIKGLRETEQFLDKKILVSRSLSTEFPTDLAQQTSRYYDCTVSLIAGLWTHEIHNSSMRPEDFNTDQDSRGSKVTLTCCYPKFVSYGNNYNGTCSNSTSYGVGGKFTILAGATYGPSLQNKSSLEFKVLAFDVQEMMYEIFQTSDLKNEYKHMEVLQFQNGSVTVLFNIYFAQQILEEKIKNVLVSGIKANASDLLKIFRIDLDTIMIIATQGESTTIKPLTMAVQCPPSSKLCADAATCVKQDLFCDGLADCPEGLDEAEKACATPCDGHFMLTDVSGSFHSSNYPNSYNSNTDCRWVIRVENGSSIKVNFISFDTESFMDTLSIYEGIGPRRILRASLWGTDPGTVRIFSNYATVEFHTDGKNNYNGFYALYSTFSTSDLSNEEKINCTFEDGFCYWIQDLNDDGEWERISGPTFPPTTGPNDDHTLGNQSGYYILTPLGPGIGQRVSLYSLFISSASQALCLSFWYHMYGIHVYRLSINITNEHGKEKTVFQKQGNYGFYWNYGQVTLNETSAFMIAFNAIKNPGSSDIALDDIGLTSGSCKDSAYPEPTPVPTTTATTVLPTDCGGPSELWASNSTFTSMNYPEKYPNQAFCIWYLNADVGKNIQLHFQDFDLENIYDVVEIRDGKGTDSLFLAVYTGRGQVPDVFSTTNHMTVYFITDTAGTRGGFVANFTTGYHLGMPEPCTQEDFQCGSGECVAFVNQCDGHKHCRDGSDEAECVRLINDSVSTSGLLQFRLQNKWYMACADDWNNQISDTICHQLGLGNSNRTIPLAFDGIGQFVKLSRAENGSLTASPSDQCLKYSVIHLQCNNKSCGKRLIIPKTSSKIVGGSDATEGAWPWIVSLYYNGRPTCGASLLSKEWLLSAAHCVYGRNSQPAQWKAVLGLHSQLNLTSTPAVIRVIDQIIINPHYNKRTKDSDIILMHLEQKVNYTDFIQPICLPEKQQEFLPGMNCSIAGWGRTDYQGSVANILQEAVIPLITNEKCQEQMPEYNITRNMFCGGYDEGGIDTCQGDSGGPMMCQINKRWFLAGVTSFGYQCARPHRPGVYVRVSQFVDWIQTFFR</sequence>
<dbReference type="PANTHER" id="PTHR24252">
    <property type="entry name" value="ACROSIN-RELATED"/>
    <property type="match status" value="1"/>
</dbReference>
<dbReference type="SMART" id="SM00042">
    <property type="entry name" value="CUB"/>
    <property type="match status" value="2"/>
</dbReference>
<dbReference type="FunFam" id="2.60.120.290:FF:000043">
    <property type="entry name" value="Enteropeptidase"/>
    <property type="match status" value="1"/>
</dbReference>
<dbReference type="InterPro" id="IPR036772">
    <property type="entry name" value="SRCR-like_dom_sf"/>
</dbReference>
<keyword evidence="12" id="KW-0325">Glycoprotein</keyword>
<evidence type="ECO:0000256" key="7">
    <source>
        <dbReference type="ARBA" id="ARBA00022825"/>
    </source>
</evidence>
<dbReference type="PROSITE" id="PS50287">
    <property type="entry name" value="SRCR_2"/>
    <property type="match status" value="1"/>
</dbReference>
<feature type="domain" description="CUB" evidence="23">
    <location>
        <begin position="341"/>
        <end position="450"/>
    </location>
</feature>
<dbReference type="InterPro" id="IPR001314">
    <property type="entry name" value="Peptidase_S1A"/>
</dbReference>
<dbReference type="FunCoup" id="A0A6P8RDV4">
    <property type="interactions" value="32"/>
</dbReference>
<dbReference type="InterPro" id="IPR018114">
    <property type="entry name" value="TRYPSIN_HIS"/>
</dbReference>
<evidence type="ECO:0000256" key="13">
    <source>
        <dbReference type="ARBA" id="ARBA00043205"/>
    </source>
</evidence>
<dbReference type="SMART" id="SM00202">
    <property type="entry name" value="SR"/>
    <property type="match status" value="1"/>
</dbReference>
<dbReference type="SUPFAM" id="SSF49854">
    <property type="entry name" value="Spermadhesin, CUB domain"/>
    <property type="match status" value="2"/>
</dbReference>
<dbReference type="SMART" id="SM00192">
    <property type="entry name" value="LDLa"/>
    <property type="match status" value="2"/>
</dbReference>
<feature type="disulfide bond" evidence="20">
    <location>
        <begin position="874"/>
        <end position="884"/>
    </location>
</feature>
<reference evidence="29" key="1">
    <citation type="submission" date="2025-08" db="UniProtKB">
        <authorList>
            <consortium name="RefSeq"/>
        </authorList>
    </citation>
    <scope>IDENTIFICATION</scope>
</reference>
<dbReference type="PROSITE" id="PS01180">
    <property type="entry name" value="CUB"/>
    <property type="match status" value="2"/>
</dbReference>
<dbReference type="SUPFAM" id="SSF50494">
    <property type="entry name" value="Trypsin-like serine proteases"/>
    <property type="match status" value="1"/>
</dbReference>
<comment type="subcellular location">
    <subcellularLocation>
        <location evidence="1">Membrane</location>
        <topology evidence="1">Single-pass type II membrane protein</topology>
    </subcellularLocation>
</comment>
<dbReference type="InterPro" id="IPR000859">
    <property type="entry name" value="CUB_dom"/>
</dbReference>
<feature type="domain" description="CUB" evidence="23">
    <location>
        <begin position="641"/>
        <end position="751"/>
    </location>
</feature>
<evidence type="ECO:0000256" key="12">
    <source>
        <dbReference type="ARBA" id="ARBA00023180"/>
    </source>
</evidence>
<feature type="region of interest" description="Disordered" evidence="22">
    <location>
        <begin position="1"/>
        <end position="20"/>
    </location>
</feature>
<dbReference type="GO" id="GO:0004252">
    <property type="term" value="F:serine-type endopeptidase activity"/>
    <property type="evidence" value="ECO:0007669"/>
    <property type="project" value="InterPro"/>
</dbReference>
<dbReference type="Pfam" id="PF15494">
    <property type="entry name" value="SRCR_2"/>
    <property type="match status" value="1"/>
</dbReference>
<dbReference type="InterPro" id="IPR036055">
    <property type="entry name" value="LDL_receptor-like_sf"/>
</dbReference>
<dbReference type="PROSITE" id="PS50240">
    <property type="entry name" value="TRYPSIN_DOM"/>
    <property type="match status" value="1"/>
</dbReference>
<dbReference type="InterPro" id="IPR009003">
    <property type="entry name" value="Peptidase_S1_PA"/>
</dbReference>
<dbReference type="Gene3D" id="2.40.10.10">
    <property type="entry name" value="Trypsin-like serine proteases"/>
    <property type="match status" value="2"/>
</dbReference>
<dbReference type="PRINTS" id="PR00722">
    <property type="entry name" value="CHYMOTRYPSIN"/>
</dbReference>
<dbReference type="CDD" id="cd00190">
    <property type="entry name" value="Tryp_SPc"/>
    <property type="match status" value="1"/>
</dbReference>
<dbReference type="Pfam" id="PF00629">
    <property type="entry name" value="MAM"/>
    <property type="match status" value="1"/>
</dbReference>
<evidence type="ECO:0000256" key="8">
    <source>
        <dbReference type="ARBA" id="ARBA00022968"/>
    </source>
</evidence>
<dbReference type="GeneID" id="117359688"/>
<dbReference type="Pfam" id="PF01390">
    <property type="entry name" value="SEA"/>
    <property type="match status" value="1"/>
</dbReference>
<keyword evidence="11 20" id="KW-1015">Disulfide bond</keyword>
<dbReference type="Gene3D" id="3.10.250.10">
    <property type="entry name" value="SRCR-like domain"/>
    <property type="match status" value="1"/>
</dbReference>
<evidence type="ECO:0000256" key="17">
    <source>
        <dbReference type="ARBA" id="ARBA00073429"/>
    </source>
</evidence>